<protein>
    <submittedName>
        <fullName evidence="3">FAD-binding oxidoreductase</fullName>
    </submittedName>
</protein>
<dbReference type="InterPro" id="IPR016169">
    <property type="entry name" value="FAD-bd_PCMH_sub2"/>
</dbReference>
<comment type="caution">
    <text evidence="3">The sequence shown here is derived from an EMBL/GenBank/DDBJ whole genome shotgun (WGS) entry which is preliminary data.</text>
</comment>
<dbReference type="RefSeq" id="WP_189459724.1">
    <property type="nucleotide sequence ID" value="NZ_BMXD01000028.1"/>
</dbReference>
<dbReference type="PROSITE" id="PS51387">
    <property type="entry name" value="FAD_PCMH"/>
    <property type="match status" value="1"/>
</dbReference>
<reference evidence="4" key="1">
    <citation type="journal article" date="2019" name="Int. J. Syst. Evol. Microbiol.">
        <title>The Global Catalogue of Microorganisms (GCM) 10K type strain sequencing project: providing services to taxonomists for standard genome sequencing and annotation.</title>
        <authorList>
            <consortium name="The Broad Institute Genomics Platform"/>
            <consortium name="The Broad Institute Genome Sequencing Center for Infectious Disease"/>
            <person name="Wu L."/>
            <person name="Ma J."/>
        </authorList>
    </citation>
    <scope>NUCLEOTIDE SEQUENCE [LARGE SCALE GENOMIC DNA]</scope>
    <source>
        <strain evidence="4">KCTC 12847</strain>
    </source>
</reference>
<name>A0ABV7M5G8_9GAMM</name>
<dbReference type="Gene3D" id="3.30.465.10">
    <property type="match status" value="1"/>
</dbReference>
<dbReference type="InterPro" id="IPR006094">
    <property type="entry name" value="Oxid_FAD_bind_N"/>
</dbReference>
<dbReference type="PANTHER" id="PTHR11748">
    <property type="entry name" value="D-LACTATE DEHYDROGENASE"/>
    <property type="match status" value="1"/>
</dbReference>
<accession>A0ABV7M5G8</accession>
<evidence type="ECO:0000256" key="1">
    <source>
        <dbReference type="ARBA" id="ARBA00022827"/>
    </source>
</evidence>
<evidence type="ECO:0000313" key="4">
    <source>
        <dbReference type="Proteomes" id="UP001595640"/>
    </source>
</evidence>
<dbReference type="Proteomes" id="UP001595640">
    <property type="component" value="Unassembled WGS sequence"/>
</dbReference>
<keyword evidence="1" id="KW-0285">Flavoprotein</keyword>
<dbReference type="EMBL" id="JBHRUH010000033">
    <property type="protein sequence ID" value="MFC3293924.1"/>
    <property type="molecule type" value="Genomic_DNA"/>
</dbReference>
<gene>
    <name evidence="3" type="ORF">ACFOEI_17900</name>
</gene>
<dbReference type="Pfam" id="PF01565">
    <property type="entry name" value="FAD_binding_4"/>
    <property type="match status" value="1"/>
</dbReference>
<dbReference type="SUPFAM" id="SSF56176">
    <property type="entry name" value="FAD-binding/transporter-associated domain-like"/>
    <property type="match status" value="1"/>
</dbReference>
<evidence type="ECO:0000259" key="2">
    <source>
        <dbReference type="PROSITE" id="PS51387"/>
    </source>
</evidence>
<proteinExistence type="predicted"/>
<keyword evidence="4" id="KW-1185">Reference proteome</keyword>
<feature type="non-terminal residue" evidence="3">
    <location>
        <position position="165"/>
    </location>
</feature>
<dbReference type="PANTHER" id="PTHR11748:SF119">
    <property type="entry name" value="D-2-HYDROXYGLUTARATE DEHYDROGENASE"/>
    <property type="match status" value="1"/>
</dbReference>
<organism evidence="3 4">
    <name type="scientific">Modicisalibacter luteus</name>
    <dbReference type="NCBI Taxonomy" id="453962"/>
    <lineage>
        <taxon>Bacteria</taxon>
        <taxon>Pseudomonadati</taxon>
        <taxon>Pseudomonadota</taxon>
        <taxon>Gammaproteobacteria</taxon>
        <taxon>Oceanospirillales</taxon>
        <taxon>Halomonadaceae</taxon>
        <taxon>Modicisalibacter</taxon>
    </lineage>
</organism>
<keyword evidence="1" id="KW-0274">FAD</keyword>
<sequence length="165" mass="17819">MNDLTTSASHVSSQDDLEDYRHLASELEQAIEGEVRFDAGSRALYANDASNYRQPPIGVTIPKTVDDVIVIHRLCHAYGVPILSRGAGTSLSGETVNHAVVMDHSKYLDRIVDIDTANKRVTVQGGAVNDKVNQALGKYNLVFPPDPSTHEWCTIGGNIGNNSCG</sequence>
<dbReference type="InterPro" id="IPR036318">
    <property type="entry name" value="FAD-bd_PCMH-like_sf"/>
</dbReference>
<feature type="domain" description="FAD-binding PCMH-type" evidence="2">
    <location>
        <begin position="52"/>
        <end position="165"/>
    </location>
</feature>
<evidence type="ECO:0000313" key="3">
    <source>
        <dbReference type="EMBL" id="MFC3293924.1"/>
    </source>
</evidence>
<dbReference type="InterPro" id="IPR016166">
    <property type="entry name" value="FAD-bd_PCMH"/>
</dbReference>